<evidence type="ECO:0000256" key="1">
    <source>
        <dbReference type="SAM" id="SignalP"/>
    </source>
</evidence>
<evidence type="ECO:0008006" key="4">
    <source>
        <dbReference type="Google" id="ProtNLM"/>
    </source>
</evidence>
<dbReference type="Proteomes" id="UP001484239">
    <property type="component" value="Unassembled WGS sequence"/>
</dbReference>
<name>A0ABU9E4E0_9BACT</name>
<dbReference type="PROSITE" id="PS51257">
    <property type="entry name" value="PROKAR_LIPOPROTEIN"/>
    <property type="match status" value="1"/>
</dbReference>
<reference evidence="2 3" key="1">
    <citation type="submission" date="2024-02" db="EMBL/GenBank/DDBJ databases">
        <title>A novel Gemmatimonadota bacterium.</title>
        <authorList>
            <person name="Du Z.-J."/>
            <person name="Ye Y.-Q."/>
        </authorList>
    </citation>
    <scope>NUCLEOTIDE SEQUENCE [LARGE SCALE GENOMIC DNA]</scope>
    <source>
        <strain evidence="2 3">DH-20</strain>
    </source>
</reference>
<comment type="caution">
    <text evidence="2">The sequence shown here is derived from an EMBL/GenBank/DDBJ whole genome shotgun (WGS) entry which is preliminary data.</text>
</comment>
<feature type="chain" id="PRO_5046395266" description="Lipoprotein" evidence="1">
    <location>
        <begin position="21"/>
        <end position="208"/>
    </location>
</feature>
<evidence type="ECO:0000313" key="3">
    <source>
        <dbReference type="Proteomes" id="UP001484239"/>
    </source>
</evidence>
<feature type="signal peptide" evidence="1">
    <location>
        <begin position="1"/>
        <end position="20"/>
    </location>
</feature>
<proteinExistence type="predicted"/>
<organism evidence="2 3">
    <name type="scientific">Gaopeijia maritima</name>
    <dbReference type="NCBI Taxonomy" id="3119007"/>
    <lineage>
        <taxon>Bacteria</taxon>
        <taxon>Pseudomonadati</taxon>
        <taxon>Gemmatimonadota</taxon>
        <taxon>Longimicrobiia</taxon>
        <taxon>Gaopeijiales</taxon>
        <taxon>Gaopeijiaceae</taxon>
        <taxon>Gaopeijia</taxon>
    </lineage>
</organism>
<sequence>MKTLRFRALPLFAFATFFLAACGDDDPTGPADSLTDAEITALVDALFSMTLDPEFPEDDGTGLLFTAAATVTFPIDETVPCTLGGSIRMRGSVKVTVDENEESGSYEHTVDQVHQNCVVKVAGVTESFRFTGAPSIKSTVEAEIEDDEITEFEGSEVGTVRWTLGSREGRCEVDLDYVIPTTPPANPSYKVTGKVCGKTVDRTITLQG</sequence>
<accession>A0ABU9E4E0</accession>
<keyword evidence="3" id="KW-1185">Reference proteome</keyword>
<dbReference type="RefSeq" id="WP_405276459.1">
    <property type="nucleotide sequence ID" value="NZ_CP144380.1"/>
</dbReference>
<dbReference type="EMBL" id="JBBHLI010000001">
    <property type="protein sequence ID" value="MEK9499607.1"/>
    <property type="molecule type" value="Genomic_DNA"/>
</dbReference>
<gene>
    <name evidence="2" type="ORF">WI372_01255</name>
</gene>
<evidence type="ECO:0000313" key="2">
    <source>
        <dbReference type="EMBL" id="MEK9499607.1"/>
    </source>
</evidence>
<keyword evidence="1" id="KW-0732">Signal</keyword>
<protein>
    <recommendedName>
        <fullName evidence="4">Lipoprotein</fullName>
    </recommendedName>
</protein>